<proteinExistence type="predicted"/>
<dbReference type="CDD" id="cd06260">
    <property type="entry name" value="DUF820-like"/>
    <property type="match status" value="1"/>
</dbReference>
<dbReference type="Gene3D" id="3.90.1570.10">
    <property type="entry name" value="tt1808, chain A"/>
    <property type="match status" value="1"/>
</dbReference>
<dbReference type="PANTHER" id="PTHR36558">
    <property type="entry name" value="GLR1098 PROTEIN"/>
    <property type="match status" value="1"/>
</dbReference>
<sequence>MGEAHPVQPMTAAEYLDWEPAQLEKYQYIHGEVFAMGGASRRHVTITLNLASSLDQALEGSPCRVYMADMKLEIKKEEIYFYPDVLVTCDPEDHKAEQFMRSPVVVGEVLSESTAAFDRGDKATYYRSLPSLKEFVLIDPERRRMELYRRTQQDTWELLDIPPEHHLPLHSLELEIPWQRIFRNVD</sequence>
<dbReference type="eggNOG" id="COG4636">
    <property type="taxonomic scope" value="Bacteria"/>
</dbReference>
<dbReference type="EMBL" id="ACJN02000001">
    <property type="protein sequence ID" value="EFI35459.1"/>
    <property type="molecule type" value="Genomic_DNA"/>
</dbReference>
<dbReference type="Pfam" id="PF05685">
    <property type="entry name" value="Uma2"/>
    <property type="match status" value="1"/>
</dbReference>
<dbReference type="SUPFAM" id="SSF52980">
    <property type="entry name" value="Restriction endonuclease-like"/>
    <property type="match status" value="1"/>
</dbReference>
<dbReference type="RefSeq" id="WP_008868591.1">
    <property type="nucleotide sequence ID" value="NZ_ACJN02000001.1"/>
</dbReference>
<reference evidence="2" key="1">
    <citation type="submission" date="2010-05" db="EMBL/GenBank/DDBJ databases">
        <title>The draft genome of Desulfonatronospira thiodismutans ASO3-1.</title>
        <authorList>
            <consortium name="US DOE Joint Genome Institute (JGI-PGF)"/>
            <person name="Lucas S."/>
            <person name="Copeland A."/>
            <person name="Lapidus A."/>
            <person name="Cheng J.-F."/>
            <person name="Bruce D."/>
            <person name="Goodwin L."/>
            <person name="Pitluck S."/>
            <person name="Chertkov O."/>
            <person name="Brettin T."/>
            <person name="Detter J.C."/>
            <person name="Han C."/>
            <person name="Land M.L."/>
            <person name="Hauser L."/>
            <person name="Kyrpides N."/>
            <person name="Mikhailova N."/>
            <person name="Muyzer G."/>
            <person name="Woyke T."/>
        </authorList>
    </citation>
    <scope>NUCLEOTIDE SEQUENCE [LARGE SCALE GENOMIC DNA]</scope>
    <source>
        <strain evidence="2">ASO3-1</strain>
    </source>
</reference>
<gene>
    <name evidence="2" type="ORF">Dthio_PD2879</name>
</gene>
<evidence type="ECO:0000313" key="2">
    <source>
        <dbReference type="EMBL" id="EFI35459.1"/>
    </source>
</evidence>
<evidence type="ECO:0000259" key="1">
    <source>
        <dbReference type="Pfam" id="PF05685"/>
    </source>
</evidence>
<accession>D6SL98</accession>
<evidence type="ECO:0000313" key="3">
    <source>
        <dbReference type="Proteomes" id="UP000005496"/>
    </source>
</evidence>
<dbReference type="PANTHER" id="PTHR36558:SF1">
    <property type="entry name" value="RESTRICTION ENDONUCLEASE DOMAIN-CONTAINING PROTEIN-RELATED"/>
    <property type="match status" value="1"/>
</dbReference>
<keyword evidence="3" id="KW-1185">Reference proteome</keyword>
<dbReference type="InterPro" id="IPR012296">
    <property type="entry name" value="Nuclease_put_TT1808"/>
</dbReference>
<dbReference type="InterPro" id="IPR011335">
    <property type="entry name" value="Restrct_endonuc-II-like"/>
</dbReference>
<dbReference type="InterPro" id="IPR008538">
    <property type="entry name" value="Uma2"/>
</dbReference>
<name>D6SL98_9BACT</name>
<comment type="caution">
    <text evidence="2">The sequence shown here is derived from an EMBL/GenBank/DDBJ whole genome shotgun (WGS) entry which is preliminary data.</text>
</comment>
<protein>
    <recommendedName>
        <fullName evidence="1">Putative restriction endonuclease domain-containing protein</fullName>
    </recommendedName>
</protein>
<dbReference type="AlphaFoldDB" id="D6SL98"/>
<organism evidence="2 3">
    <name type="scientific">Desulfonatronospira thiodismutans ASO3-1</name>
    <dbReference type="NCBI Taxonomy" id="555779"/>
    <lineage>
        <taxon>Bacteria</taxon>
        <taxon>Pseudomonadati</taxon>
        <taxon>Thermodesulfobacteriota</taxon>
        <taxon>Desulfovibrionia</taxon>
        <taxon>Desulfovibrionales</taxon>
        <taxon>Desulfonatronovibrionaceae</taxon>
        <taxon>Desulfonatronospira</taxon>
    </lineage>
</organism>
<feature type="domain" description="Putative restriction endonuclease" evidence="1">
    <location>
        <begin position="13"/>
        <end position="172"/>
    </location>
</feature>
<dbReference type="Proteomes" id="UP000005496">
    <property type="component" value="Unassembled WGS sequence"/>
</dbReference>
<dbReference type="OrthoDB" id="5503005at2"/>